<dbReference type="VEuPathDB" id="TrichDB:TRFO_25276"/>
<dbReference type="Proteomes" id="UP000179807">
    <property type="component" value="Unassembled WGS sequence"/>
</dbReference>
<comment type="caution">
    <text evidence="2">The sequence shown here is derived from an EMBL/GenBank/DDBJ whole genome shotgun (WGS) entry which is preliminary data.</text>
</comment>
<dbReference type="AlphaFoldDB" id="A0A1J4K6T6"/>
<name>A0A1J4K6T6_9EUKA</name>
<evidence type="ECO:0000256" key="1">
    <source>
        <dbReference type="SAM" id="Coils"/>
    </source>
</evidence>
<dbReference type="OrthoDB" id="10598799at2759"/>
<dbReference type="EMBL" id="MLAK01000720">
    <property type="protein sequence ID" value="OHT06608.1"/>
    <property type="molecule type" value="Genomic_DNA"/>
</dbReference>
<keyword evidence="1" id="KW-0175">Coiled coil</keyword>
<dbReference type="GeneID" id="94838955"/>
<gene>
    <name evidence="2" type="ORF">TRFO_25276</name>
</gene>
<reference evidence="2" key="1">
    <citation type="submission" date="2016-10" db="EMBL/GenBank/DDBJ databases">
        <authorList>
            <person name="Benchimol M."/>
            <person name="Almeida L.G."/>
            <person name="Vasconcelos A.T."/>
            <person name="Perreira-Neves A."/>
            <person name="Rosa I.A."/>
            <person name="Tasca T."/>
            <person name="Bogo M.R."/>
            <person name="de Souza W."/>
        </authorList>
    </citation>
    <scope>NUCLEOTIDE SEQUENCE [LARGE SCALE GENOMIC DNA]</scope>
    <source>
        <strain evidence="2">K</strain>
    </source>
</reference>
<keyword evidence="3" id="KW-1185">Reference proteome</keyword>
<organism evidence="2 3">
    <name type="scientific">Tritrichomonas foetus</name>
    <dbReference type="NCBI Taxonomy" id="1144522"/>
    <lineage>
        <taxon>Eukaryota</taxon>
        <taxon>Metamonada</taxon>
        <taxon>Parabasalia</taxon>
        <taxon>Tritrichomonadida</taxon>
        <taxon>Tritrichomonadidae</taxon>
        <taxon>Tritrichomonas</taxon>
    </lineage>
</organism>
<feature type="coiled-coil region" evidence="1">
    <location>
        <begin position="1"/>
        <end position="28"/>
    </location>
</feature>
<evidence type="ECO:0000313" key="3">
    <source>
        <dbReference type="Proteomes" id="UP000179807"/>
    </source>
</evidence>
<evidence type="ECO:0000313" key="2">
    <source>
        <dbReference type="EMBL" id="OHT06608.1"/>
    </source>
</evidence>
<protein>
    <submittedName>
        <fullName evidence="2">Uncharacterized protein</fullName>
    </submittedName>
</protein>
<proteinExistence type="predicted"/>
<sequence>MNQELQQLEQREKELKNLTQQNETSLYNALEENNSLEAEYLSQSYQKIYNERPIQIRNIFAQVEKDVFQSDFMMNENFLRSSIENFKNEINQIQPEIEQLSSTVESQRHELLQILREIDSVRYHPTNQAYIEKPEETCSKEVEKLAREFAYSIDDVNEDDLIQYLARGKEIQSDQQILQEASQLARNQSKHKQLVLSKKILQRLDQEITNLVNNNNDSDFNGSNNCEKVNLSDAFDSAAESLSQIKSNDSNGDDDSLTEKWTQLQNVADEIKVVRSQLLDAVAADGSVPLPQEFSFPEREKAALKQTLEALTESNRLLAEYLKRLTSQGIVDTRVMPPDEARQIVARFNELKQKLHQ</sequence>
<dbReference type="RefSeq" id="XP_068359744.1">
    <property type="nucleotide sequence ID" value="XM_068504251.1"/>
</dbReference>
<accession>A0A1J4K6T6</accession>